<dbReference type="PANTHER" id="PTHR10266">
    <property type="entry name" value="CYTOCHROME C1"/>
    <property type="match status" value="1"/>
</dbReference>
<evidence type="ECO:0000256" key="5">
    <source>
        <dbReference type="ARBA" id="ARBA00022617"/>
    </source>
</evidence>
<evidence type="ECO:0000256" key="1">
    <source>
        <dbReference type="ARBA" id="ARBA00004370"/>
    </source>
</evidence>
<evidence type="ECO:0000256" key="8">
    <source>
        <dbReference type="ARBA" id="ARBA00022723"/>
    </source>
</evidence>
<keyword evidence="7 15" id="KW-0812">Transmembrane</keyword>
<keyword evidence="8 13" id="KW-0479">Metal-binding</keyword>
<evidence type="ECO:0000259" key="17">
    <source>
        <dbReference type="PROSITE" id="PS51007"/>
    </source>
</evidence>
<evidence type="ECO:0000256" key="2">
    <source>
        <dbReference type="ARBA" id="ARBA00006488"/>
    </source>
</evidence>
<feature type="region of interest" description="Disordered" evidence="14">
    <location>
        <begin position="31"/>
        <end position="52"/>
    </location>
</feature>
<feature type="signal peptide" evidence="16">
    <location>
        <begin position="1"/>
        <end position="26"/>
    </location>
</feature>
<evidence type="ECO:0000256" key="9">
    <source>
        <dbReference type="ARBA" id="ARBA00022982"/>
    </source>
</evidence>
<dbReference type="SUPFAM" id="SSF81496">
    <property type="entry name" value="Cytochrome c1 subunit of cytochrome bc1 complex (Ubiquinol-cytochrome c reductase), transmembrane anchor"/>
    <property type="match status" value="1"/>
</dbReference>
<dbReference type="InterPro" id="IPR002326">
    <property type="entry name" value="Cyt_c1"/>
</dbReference>
<feature type="chain" id="PRO_5046708153" description="Cytochrome c1" evidence="16">
    <location>
        <begin position="27"/>
        <end position="296"/>
    </location>
</feature>
<comment type="subcellular location">
    <subcellularLocation>
        <location evidence="1">Membrane</location>
    </subcellularLocation>
</comment>
<name>A0ABU4RNH0_9HYPH</name>
<dbReference type="Gene3D" id="1.10.760.10">
    <property type="entry name" value="Cytochrome c-like domain"/>
    <property type="match status" value="1"/>
</dbReference>
<feature type="transmembrane region" description="Helical" evidence="15">
    <location>
        <begin position="268"/>
        <end position="286"/>
    </location>
</feature>
<comment type="similarity">
    <text evidence="2">Belongs to the cytochrome c family.</text>
</comment>
<dbReference type="EMBL" id="JAXAFJ010000005">
    <property type="protein sequence ID" value="MDX6806377.1"/>
    <property type="molecule type" value="Genomic_DNA"/>
</dbReference>
<dbReference type="InterPro" id="IPR036909">
    <property type="entry name" value="Cyt_c-like_dom_sf"/>
</dbReference>
<evidence type="ECO:0000313" key="19">
    <source>
        <dbReference type="Proteomes" id="UP001274321"/>
    </source>
</evidence>
<dbReference type="PROSITE" id="PS51007">
    <property type="entry name" value="CYTC"/>
    <property type="match status" value="1"/>
</dbReference>
<feature type="domain" description="Cytochrome c" evidence="17">
    <location>
        <begin position="67"/>
        <end position="199"/>
    </location>
</feature>
<proteinExistence type="inferred from homology"/>
<keyword evidence="4" id="KW-0813">Transport</keyword>
<evidence type="ECO:0000256" key="3">
    <source>
        <dbReference type="ARBA" id="ARBA00016165"/>
    </source>
</evidence>
<evidence type="ECO:0000256" key="11">
    <source>
        <dbReference type="ARBA" id="ARBA00023004"/>
    </source>
</evidence>
<evidence type="ECO:0000256" key="10">
    <source>
        <dbReference type="ARBA" id="ARBA00022989"/>
    </source>
</evidence>
<sequence length="296" mass="32254">MSNGFLSLLKAASLALAVVVAVPAMAAEEGGTGEIKGEDNAPGGHGSLKPTKESWSFAGPFGTFDRAQVQRGFKVYREVCSSCHAMSLVSFRNLMEPGGPEFSEGQVRTLAAEYKVMDGPNDSGEMFERPGRLSDRFPSPFPNDAAARAANGGALPPDFSVLAKARGYERGVSLALLDLVMQYQEHGVDYIHALMTGYDHPAPHGETKPGLHHNPYFPGGWIAMPKPINDGQVEYTDGTPTTVDQYSRDVSAFMMWAAEPHLEARKRIGFQVMVFLAIFAALLYYVKRKIWSTIPH</sequence>
<protein>
    <recommendedName>
        <fullName evidence="3">Cytochrome c1</fullName>
    </recommendedName>
</protein>
<dbReference type="Gene3D" id="1.20.5.100">
    <property type="entry name" value="Cytochrome c1, transmembrane anchor, C-terminal"/>
    <property type="match status" value="1"/>
</dbReference>
<evidence type="ECO:0000256" key="12">
    <source>
        <dbReference type="ARBA" id="ARBA00023136"/>
    </source>
</evidence>
<reference evidence="18 19" key="1">
    <citation type="submission" date="2023-11" db="EMBL/GenBank/DDBJ databases">
        <authorList>
            <person name="Bao R."/>
        </authorList>
    </citation>
    <scope>NUCLEOTIDE SEQUENCE [LARGE SCALE GENOMIC DNA]</scope>
    <source>
        <strain evidence="18 19">PJ23</strain>
    </source>
</reference>
<keyword evidence="12 15" id="KW-0472">Membrane</keyword>
<keyword evidence="16" id="KW-0732">Signal</keyword>
<dbReference type="InterPro" id="IPR009056">
    <property type="entry name" value="Cyt_c-like_dom"/>
</dbReference>
<evidence type="ECO:0000256" key="14">
    <source>
        <dbReference type="SAM" id="MobiDB-lite"/>
    </source>
</evidence>
<dbReference type="Pfam" id="PF02167">
    <property type="entry name" value="Cytochrom_C1"/>
    <property type="match status" value="1"/>
</dbReference>
<dbReference type="InterPro" id="IPR021157">
    <property type="entry name" value="Cyt_c1_TM_anchor_C"/>
</dbReference>
<evidence type="ECO:0000313" key="18">
    <source>
        <dbReference type="EMBL" id="MDX6806377.1"/>
    </source>
</evidence>
<dbReference type="PRINTS" id="PR00603">
    <property type="entry name" value="CYTOCHROMEC1"/>
</dbReference>
<comment type="caution">
    <text evidence="18">The sequence shown here is derived from an EMBL/GenBank/DDBJ whole genome shotgun (WGS) entry which is preliminary data.</text>
</comment>
<accession>A0ABU4RNH0</accession>
<keyword evidence="9" id="KW-0249">Electron transport</keyword>
<evidence type="ECO:0000256" key="13">
    <source>
        <dbReference type="PROSITE-ProRule" id="PRU00433"/>
    </source>
</evidence>
<dbReference type="PANTHER" id="PTHR10266:SF3">
    <property type="entry name" value="CYTOCHROME C1, HEME PROTEIN, MITOCHONDRIAL"/>
    <property type="match status" value="1"/>
</dbReference>
<dbReference type="RefSeq" id="WP_319844656.1">
    <property type="nucleotide sequence ID" value="NZ_JAXAFJ010000005.1"/>
</dbReference>
<evidence type="ECO:0000256" key="7">
    <source>
        <dbReference type="ARBA" id="ARBA00022692"/>
    </source>
</evidence>
<evidence type="ECO:0000256" key="16">
    <source>
        <dbReference type="SAM" id="SignalP"/>
    </source>
</evidence>
<gene>
    <name evidence="18" type="ORF">SCD90_09895</name>
</gene>
<keyword evidence="5 13" id="KW-0349">Heme</keyword>
<dbReference type="SUPFAM" id="SSF46626">
    <property type="entry name" value="Cytochrome c"/>
    <property type="match status" value="1"/>
</dbReference>
<evidence type="ECO:0000256" key="6">
    <source>
        <dbReference type="ARBA" id="ARBA00022660"/>
    </source>
</evidence>
<organism evidence="18 19">
    <name type="scientific">Terrihabitans rhizophilus</name>
    <dbReference type="NCBI Taxonomy" id="3092662"/>
    <lineage>
        <taxon>Bacteria</taxon>
        <taxon>Pseudomonadati</taxon>
        <taxon>Pseudomonadota</taxon>
        <taxon>Alphaproteobacteria</taxon>
        <taxon>Hyphomicrobiales</taxon>
        <taxon>Terrihabitans</taxon>
    </lineage>
</organism>
<keyword evidence="19" id="KW-1185">Reference proteome</keyword>
<evidence type="ECO:0000256" key="15">
    <source>
        <dbReference type="SAM" id="Phobius"/>
    </source>
</evidence>
<keyword evidence="11 13" id="KW-0408">Iron</keyword>
<evidence type="ECO:0000256" key="4">
    <source>
        <dbReference type="ARBA" id="ARBA00022448"/>
    </source>
</evidence>
<keyword evidence="6" id="KW-0679">Respiratory chain</keyword>
<keyword evidence="10 15" id="KW-1133">Transmembrane helix</keyword>
<dbReference type="Proteomes" id="UP001274321">
    <property type="component" value="Unassembled WGS sequence"/>
</dbReference>